<sequence>MPPTLRRSNRRPLLGTCPATTLFRIPAELTADAGDPGPLLAKLPTELLTQVFAEAEPVDSILLALSCKALLGIAALCHLTVPDPTRHRQQWSPRHHRIASRRANGFWAAQLARTDTSGWSRPEGELWQSSVKWFAAGIKVQCPDCRLAEHVQEERKEAMRARG</sequence>
<evidence type="ECO:0000313" key="1">
    <source>
        <dbReference type="EMBL" id="KAL3956481.1"/>
    </source>
</evidence>
<dbReference type="EMBL" id="JBGNUJ010000008">
    <property type="protein sequence ID" value="KAL3956481.1"/>
    <property type="molecule type" value="Genomic_DNA"/>
</dbReference>
<reference evidence="1" key="1">
    <citation type="submission" date="2024-12" db="EMBL/GenBank/DDBJ databases">
        <title>Comparative genomics and development of molecular markers within Purpureocillium lilacinum and among Purpureocillium species.</title>
        <authorList>
            <person name="Yeh Z.-Y."/>
            <person name="Ni N.-T."/>
            <person name="Lo P.-H."/>
            <person name="Mushyakhwo K."/>
            <person name="Lin C.-F."/>
            <person name="Nai Y.-S."/>
        </authorList>
    </citation>
    <scope>NUCLEOTIDE SEQUENCE</scope>
    <source>
        <strain evidence="1">NCHU-NPUST-175</strain>
    </source>
</reference>
<keyword evidence="2" id="KW-1185">Reference proteome</keyword>
<dbReference type="Proteomes" id="UP001638806">
    <property type="component" value="Unassembled WGS sequence"/>
</dbReference>
<accession>A0ACC4DJM1</accession>
<comment type="caution">
    <text evidence="1">The sequence shown here is derived from an EMBL/GenBank/DDBJ whole genome shotgun (WGS) entry which is preliminary data.</text>
</comment>
<evidence type="ECO:0000313" key="2">
    <source>
        <dbReference type="Proteomes" id="UP001638806"/>
    </source>
</evidence>
<proteinExistence type="predicted"/>
<gene>
    <name evidence="1" type="ORF">ACCO45_009327</name>
</gene>
<organism evidence="1 2">
    <name type="scientific">Purpureocillium lilacinum</name>
    <name type="common">Paecilomyces lilacinus</name>
    <dbReference type="NCBI Taxonomy" id="33203"/>
    <lineage>
        <taxon>Eukaryota</taxon>
        <taxon>Fungi</taxon>
        <taxon>Dikarya</taxon>
        <taxon>Ascomycota</taxon>
        <taxon>Pezizomycotina</taxon>
        <taxon>Sordariomycetes</taxon>
        <taxon>Hypocreomycetidae</taxon>
        <taxon>Hypocreales</taxon>
        <taxon>Ophiocordycipitaceae</taxon>
        <taxon>Purpureocillium</taxon>
    </lineage>
</organism>
<name>A0ACC4DJM1_PURLI</name>
<protein>
    <submittedName>
        <fullName evidence="1">Uncharacterized protein</fullName>
    </submittedName>
</protein>